<organism evidence="1 2">
    <name type="scientific">Blastomonas aquatica</name>
    <dbReference type="NCBI Taxonomy" id="1510276"/>
    <lineage>
        <taxon>Bacteria</taxon>
        <taxon>Pseudomonadati</taxon>
        <taxon>Pseudomonadota</taxon>
        <taxon>Alphaproteobacteria</taxon>
        <taxon>Sphingomonadales</taxon>
        <taxon>Sphingomonadaceae</taxon>
        <taxon>Blastomonas</taxon>
    </lineage>
</organism>
<evidence type="ECO:0000313" key="2">
    <source>
        <dbReference type="Proteomes" id="UP000614261"/>
    </source>
</evidence>
<evidence type="ECO:0008006" key="3">
    <source>
        <dbReference type="Google" id="ProtNLM"/>
    </source>
</evidence>
<dbReference type="PROSITE" id="PS51257">
    <property type="entry name" value="PROKAR_LIPOPROTEIN"/>
    <property type="match status" value="1"/>
</dbReference>
<reference evidence="2" key="1">
    <citation type="journal article" date="2019" name="Int. J. Syst. Evol. Microbiol.">
        <title>The Global Catalogue of Microorganisms (GCM) 10K type strain sequencing project: providing services to taxonomists for standard genome sequencing and annotation.</title>
        <authorList>
            <consortium name="The Broad Institute Genomics Platform"/>
            <consortium name="The Broad Institute Genome Sequencing Center for Infectious Disease"/>
            <person name="Wu L."/>
            <person name="Ma J."/>
        </authorList>
    </citation>
    <scope>NUCLEOTIDE SEQUENCE [LARGE SCALE GENOMIC DNA]</scope>
    <source>
        <strain evidence="2">CGMCC 1.12851</strain>
    </source>
</reference>
<gene>
    <name evidence="1" type="ORF">GCM10010833_26210</name>
</gene>
<sequence length="129" mass="13693">MFMRTSDPFSLLIATVILAGCSGNVSSESDSLTGGEENRIACALGDETEFTEQCDAERVQNGDRRELVMRHPDGGFRRFEIVSDGRGLVSADGSEEAVVTPLSDGRIQLSVGGDRYRLPATVKPGIGGG</sequence>
<evidence type="ECO:0000313" key="1">
    <source>
        <dbReference type="EMBL" id="GGB69722.1"/>
    </source>
</evidence>
<keyword evidence="2" id="KW-1185">Reference proteome</keyword>
<name>A0ABQ1JIC4_9SPHN</name>
<proteinExistence type="predicted"/>
<accession>A0ABQ1JIC4</accession>
<comment type="caution">
    <text evidence="1">The sequence shown here is derived from an EMBL/GenBank/DDBJ whole genome shotgun (WGS) entry which is preliminary data.</text>
</comment>
<dbReference type="EMBL" id="BMGD01000004">
    <property type="protein sequence ID" value="GGB69722.1"/>
    <property type="molecule type" value="Genomic_DNA"/>
</dbReference>
<protein>
    <recommendedName>
        <fullName evidence="3">Lipoprotein</fullName>
    </recommendedName>
</protein>
<dbReference type="Proteomes" id="UP000614261">
    <property type="component" value="Unassembled WGS sequence"/>
</dbReference>